<gene>
    <name evidence="6" type="ORF">J3Q64DRAFT_1810975</name>
</gene>
<dbReference type="Pfam" id="PF06398">
    <property type="entry name" value="Pex24p"/>
    <property type="match status" value="1"/>
</dbReference>
<feature type="compositionally biased region" description="Polar residues" evidence="4">
    <location>
        <begin position="132"/>
        <end position="151"/>
    </location>
</feature>
<feature type="region of interest" description="Disordered" evidence="4">
    <location>
        <begin position="65"/>
        <end position="176"/>
    </location>
</feature>
<dbReference type="Pfam" id="PF00130">
    <property type="entry name" value="C1_1"/>
    <property type="match status" value="1"/>
</dbReference>
<dbReference type="CDD" id="cd00029">
    <property type="entry name" value="C1"/>
    <property type="match status" value="1"/>
</dbReference>
<organism evidence="6 7">
    <name type="scientific">Phycomyces blakesleeanus</name>
    <dbReference type="NCBI Taxonomy" id="4837"/>
    <lineage>
        <taxon>Eukaryota</taxon>
        <taxon>Fungi</taxon>
        <taxon>Fungi incertae sedis</taxon>
        <taxon>Mucoromycota</taxon>
        <taxon>Mucoromycotina</taxon>
        <taxon>Mucoromycetes</taxon>
        <taxon>Mucorales</taxon>
        <taxon>Phycomycetaceae</taxon>
        <taxon>Phycomyces</taxon>
    </lineage>
</organism>
<dbReference type="SMART" id="SM00109">
    <property type="entry name" value="C1"/>
    <property type="match status" value="1"/>
</dbReference>
<dbReference type="PROSITE" id="PS50081">
    <property type="entry name" value="ZF_DAG_PE_2"/>
    <property type="match status" value="1"/>
</dbReference>
<evidence type="ECO:0000313" key="7">
    <source>
        <dbReference type="Proteomes" id="UP001448207"/>
    </source>
</evidence>
<dbReference type="InterPro" id="IPR010482">
    <property type="entry name" value="TECPR1-like_DysF"/>
</dbReference>
<dbReference type="Proteomes" id="UP001448207">
    <property type="component" value="Unassembled WGS sequence"/>
</dbReference>
<evidence type="ECO:0000313" key="6">
    <source>
        <dbReference type="EMBL" id="KAL0078635.1"/>
    </source>
</evidence>
<feature type="compositionally biased region" description="Polar residues" evidence="4">
    <location>
        <begin position="79"/>
        <end position="96"/>
    </location>
</feature>
<dbReference type="PROSITE" id="PS00479">
    <property type="entry name" value="ZF_DAG_PE_1"/>
    <property type="match status" value="1"/>
</dbReference>
<feature type="domain" description="Phorbol-ester/DAG-type" evidence="5">
    <location>
        <begin position="7"/>
        <end position="56"/>
    </location>
</feature>
<sequence>MPSPTKYHIFKPSTFQGLVYCDYCGKLLWGLARQGVQCTECNYSCHEKCSEMVVQCRASRRFSPDSLSVTDSEAESISKYPTSPRHSTDVQRTPLTVPNPHSPLLVDDGSSKSSVLKRLEHDRPKSIDVPTNLDSSILSSMRSPTSGAGSTQQQQQAQYNQQGIENPTQRPHTVFRTQSVPVKTYRKVLKQHVQNTIVTTGATGNGVLLDSKKEGGDHQVVVLNPQTTAKAFTRMQTDVRSGQAVSHVLLPRFDETSPEYYINLERMQQSMVFCIRIYDNLAYHLEHVSMTLTTFVVLLLIGGVLTPVALYFFFRWIVLVVGLVVLLNKTWIGSSVEAVGLFVLELLQTAIDVFLKLKSTKPPQNTIVEVSIYENQRWWAGSGFTSQLLRSERPGWSNITGSEPLPPKEDMPPPAHHVWDEEEWHLDLTGPWIDDVLDIGELIS</sequence>
<dbReference type="InterPro" id="IPR002219">
    <property type="entry name" value="PKC_DAG/PE"/>
</dbReference>
<keyword evidence="3" id="KW-0862">Zinc</keyword>
<evidence type="ECO:0000256" key="4">
    <source>
        <dbReference type="SAM" id="MobiDB-lite"/>
    </source>
</evidence>
<feature type="compositionally biased region" description="Polar residues" evidence="4">
    <location>
        <begin position="163"/>
        <end position="176"/>
    </location>
</feature>
<dbReference type="InterPro" id="IPR051854">
    <property type="entry name" value="Rho-type_GAP"/>
</dbReference>
<name>A0ABR3ANG2_PHYBL</name>
<dbReference type="Gene3D" id="3.30.60.20">
    <property type="match status" value="1"/>
</dbReference>
<protein>
    <recommendedName>
        <fullName evidence="5">Phorbol-ester/DAG-type domain-containing protein</fullName>
    </recommendedName>
</protein>
<keyword evidence="2" id="KW-0479">Metal-binding</keyword>
<evidence type="ECO:0000256" key="1">
    <source>
        <dbReference type="ARBA" id="ARBA00022468"/>
    </source>
</evidence>
<dbReference type="PANTHER" id="PTHR46075">
    <property type="entry name" value="CHIMERIN FAMILY MEMBER"/>
    <property type="match status" value="1"/>
</dbReference>
<accession>A0ABR3ANG2</accession>
<keyword evidence="1" id="KW-0343">GTPase activation</keyword>
<dbReference type="InterPro" id="IPR006614">
    <property type="entry name" value="Peroxin/Ferlin"/>
</dbReference>
<evidence type="ECO:0000256" key="2">
    <source>
        <dbReference type="ARBA" id="ARBA00022723"/>
    </source>
</evidence>
<reference evidence="6 7" key="1">
    <citation type="submission" date="2024-04" db="EMBL/GenBank/DDBJ databases">
        <title>Symmetric and asymmetric DNA N6-adenine methylation regulates different biological responses in Mucorales.</title>
        <authorList>
            <consortium name="Lawrence Berkeley National Laboratory"/>
            <person name="Lax C."/>
            <person name="Mondo S.J."/>
            <person name="Osorio-Concepcion M."/>
            <person name="Muszewska A."/>
            <person name="Corrochano-Luque M."/>
            <person name="Gutierrez G."/>
            <person name="Riley R."/>
            <person name="Lipzen A."/>
            <person name="Guo J."/>
            <person name="Hundley H."/>
            <person name="Amirebrahimi M."/>
            <person name="Ng V."/>
            <person name="Lorenzo-Gutierrez D."/>
            <person name="Binder U."/>
            <person name="Yang J."/>
            <person name="Song Y."/>
            <person name="Canovas D."/>
            <person name="Navarro E."/>
            <person name="Freitag M."/>
            <person name="Gabaldon T."/>
            <person name="Grigoriev I.V."/>
            <person name="Corrochano L.M."/>
            <person name="Nicolas F.E."/>
            <person name="Garre V."/>
        </authorList>
    </citation>
    <scope>NUCLEOTIDE SEQUENCE [LARGE SCALE GENOMIC DNA]</scope>
    <source>
        <strain evidence="6 7">L51</strain>
    </source>
</reference>
<feature type="compositionally biased region" description="Low complexity" evidence="4">
    <location>
        <begin position="152"/>
        <end position="162"/>
    </location>
</feature>
<dbReference type="SUPFAM" id="SSF57889">
    <property type="entry name" value="Cysteine-rich domain"/>
    <property type="match status" value="1"/>
</dbReference>
<evidence type="ECO:0000256" key="3">
    <source>
        <dbReference type="ARBA" id="ARBA00022833"/>
    </source>
</evidence>
<dbReference type="EMBL" id="JBCLYO010000024">
    <property type="protein sequence ID" value="KAL0078635.1"/>
    <property type="molecule type" value="Genomic_DNA"/>
</dbReference>
<proteinExistence type="predicted"/>
<dbReference type="SMART" id="SM00693">
    <property type="entry name" value="DysFN"/>
    <property type="match status" value="1"/>
</dbReference>
<dbReference type="InterPro" id="IPR046349">
    <property type="entry name" value="C1-like_sf"/>
</dbReference>
<keyword evidence="7" id="KW-1185">Reference proteome</keyword>
<dbReference type="PANTHER" id="PTHR46075:SF2">
    <property type="entry name" value="RHO GTPASE ACTIVATING PROTEIN AT 5A, ISOFORM A"/>
    <property type="match status" value="1"/>
</dbReference>
<comment type="caution">
    <text evidence="6">The sequence shown here is derived from an EMBL/GenBank/DDBJ whole genome shotgun (WGS) entry which is preliminary data.</text>
</comment>
<evidence type="ECO:0000259" key="5">
    <source>
        <dbReference type="PROSITE" id="PS50081"/>
    </source>
</evidence>
<feature type="compositionally biased region" description="Basic and acidic residues" evidence="4">
    <location>
        <begin position="117"/>
        <end position="126"/>
    </location>
</feature>